<dbReference type="AlphaFoldDB" id="A0AAN7BFE7"/>
<comment type="caution">
    <text evidence="5">The sequence shown here is derived from an EMBL/GenBank/DDBJ whole genome shotgun (WGS) entry which is preliminary data.</text>
</comment>
<dbReference type="InterPro" id="IPR036291">
    <property type="entry name" value="NAD(P)-bd_dom_sf"/>
</dbReference>
<sequence length="352" mass="38008">MPLQLVLAKRPTGNIIPGETFNLVNIPTPSVKDIPDRHVLVEALYFSVDPAMRGWLDDRRSYIPPVKIGEVMRSLTVSRVLAVASGVTKFQPGDIVTCMLGIQEVGILPESQVDKAFPIAPGSGLKLSDLLGVLGITGLTAYFGMEKIGKVKPGDTVVVSAAAGATGSVAAQLAKLAGAKRVIGIAGGKEKCRLLKEELGLDEALDYKANDFRQKFKEATPDYVDVFFDNVGGEILDLMLSRANAFARFVICGGISQYNNSTHQGPGKYFFNVITQRVRMEGFIVMDYMKEWPEATAKLAKWVSEGKLKRKETLVKGGIKAAEGALQLLFEGKNVGKVVVEVKGPEDPVAKL</sequence>
<dbReference type="FunFam" id="3.40.50.720:FF:000121">
    <property type="entry name" value="Prostaglandin reductase 2"/>
    <property type="match status" value="1"/>
</dbReference>
<dbReference type="InterPro" id="IPR045010">
    <property type="entry name" value="MDR_fam"/>
</dbReference>
<proteinExistence type="predicted"/>
<dbReference type="Pfam" id="PF00107">
    <property type="entry name" value="ADH_zinc_N"/>
    <property type="match status" value="1"/>
</dbReference>
<dbReference type="SUPFAM" id="SSF51735">
    <property type="entry name" value="NAD(P)-binding Rossmann-fold domains"/>
    <property type="match status" value="1"/>
</dbReference>
<dbReference type="Gene3D" id="3.40.50.720">
    <property type="entry name" value="NAD(P)-binding Rossmann-like Domain"/>
    <property type="match status" value="1"/>
</dbReference>
<accession>A0AAN7BFE7</accession>
<evidence type="ECO:0000256" key="3">
    <source>
        <dbReference type="ARBA" id="ARBA00083301"/>
    </source>
</evidence>
<reference evidence="5" key="1">
    <citation type="journal article" date="2023" name="Mol. Phylogenet. Evol.">
        <title>Genome-scale phylogeny and comparative genomics of the fungal order Sordariales.</title>
        <authorList>
            <person name="Hensen N."/>
            <person name="Bonometti L."/>
            <person name="Westerberg I."/>
            <person name="Brannstrom I.O."/>
            <person name="Guillou S."/>
            <person name="Cros-Aarteil S."/>
            <person name="Calhoun S."/>
            <person name="Haridas S."/>
            <person name="Kuo A."/>
            <person name="Mondo S."/>
            <person name="Pangilinan J."/>
            <person name="Riley R."/>
            <person name="LaButti K."/>
            <person name="Andreopoulos B."/>
            <person name="Lipzen A."/>
            <person name="Chen C."/>
            <person name="Yan M."/>
            <person name="Daum C."/>
            <person name="Ng V."/>
            <person name="Clum A."/>
            <person name="Steindorff A."/>
            <person name="Ohm R.A."/>
            <person name="Martin F."/>
            <person name="Silar P."/>
            <person name="Natvig D.O."/>
            <person name="Lalanne C."/>
            <person name="Gautier V."/>
            <person name="Ament-Velasquez S.L."/>
            <person name="Kruys A."/>
            <person name="Hutchinson M.I."/>
            <person name="Powell A.J."/>
            <person name="Barry K."/>
            <person name="Miller A.N."/>
            <person name="Grigoriev I.V."/>
            <person name="Debuchy R."/>
            <person name="Gladieux P."/>
            <person name="Hiltunen Thoren M."/>
            <person name="Johannesson H."/>
        </authorList>
    </citation>
    <scope>NUCLEOTIDE SEQUENCE</scope>
    <source>
        <strain evidence="5">CBS 990.96</strain>
    </source>
</reference>
<dbReference type="InterPro" id="IPR001763">
    <property type="entry name" value="Rhodanese-like_dom"/>
</dbReference>
<dbReference type="InterPro" id="IPR013149">
    <property type="entry name" value="ADH-like_C"/>
</dbReference>
<dbReference type="EMBL" id="MU865492">
    <property type="protein sequence ID" value="KAK4222098.1"/>
    <property type="molecule type" value="Genomic_DNA"/>
</dbReference>
<keyword evidence="6" id="KW-1185">Reference proteome</keyword>
<dbReference type="CDD" id="cd05288">
    <property type="entry name" value="PGDH"/>
    <property type="match status" value="1"/>
</dbReference>
<dbReference type="PANTHER" id="PTHR43205">
    <property type="entry name" value="PROSTAGLANDIN REDUCTASE"/>
    <property type="match status" value="1"/>
</dbReference>
<gene>
    <name evidence="5" type="ORF">QBC38DRAFT_375866</name>
</gene>
<organism evidence="5 6">
    <name type="scientific">Podospora fimiseda</name>
    <dbReference type="NCBI Taxonomy" id="252190"/>
    <lineage>
        <taxon>Eukaryota</taxon>
        <taxon>Fungi</taxon>
        <taxon>Dikarya</taxon>
        <taxon>Ascomycota</taxon>
        <taxon>Pezizomycotina</taxon>
        <taxon>Sordariomycetes</taxon>
        <taxon>Sordariomycetidae</taxon>
        <taxon>Sordariales</taxon>
        <taxon>Podosporaceae</taxon>
        <taxon>Podospora</taxon>
    </lineage>
</organism>
<evidence type="ECO:0000259" key="4">
    <source>
        <dbReference type="PROSITE" id="PS50206"/>
    </source>
</evidence>
<evidence type="ECO:0000313" key="5">
    <source>
        <dbReference type="EMBL" id="KAK4222098.1"/>
    </source>
</evidence>
<dbReference type="SMART" id="SM00829">
    <property type="entry name" value="PKS_ER"/>
    <property type="match status" value="1"/>
</dbReference>
<dbReference type="Gene3D" id="3.90.180.10">
    <property type="entry name" value="Medium-chain alcohol dehydrogenases, catalytic domain"/>
    <property type="match status" value="1"/>
</dbReference>
<dbReference type="InterPro" id="IPR020843">
    <property type="entry name" value="ER"/>
</dbReference>
<reference evidence="5" key="2">
    <citation type="submission" date="2023-05" db="EMBL/GenBank/DDBJ databases">
        <authorList>
            <consortium name="Lawrence Berkeley National Laboratory"/>
            <person name="Steindorff A."/>
            <person name="Hensen N."/>
            <person name="Bonometti L."/>
            <person name="Westerberg I."/>
            <person name="Brannstrom I.O."/>
            <person name="Guillou S."/>
            <person name="Cros-Aarteil S."/>
            <person name="Calhoun S."/>
            <person name="Haridas S."/>
            <person name="Kuo A."/>
            <person name="Mondo S."/>
            <person name="Pangilinan J."/>
            <person name="Riley R."/>
            <person name="Labutti K."/>
            <person name="Andreopoulos B."/>
            <person name="Lipzen A."/>
            <person name="Chen C."/>
            <person name="Yanf M."/>
            <person name="Daum C."/>
            <person name="Ng V."/>
            <person name="Clum A."/>
            <person name="Ohm R."/>
            <person name="Martin F."/>
            <person name="Silar P."/>
            <person name="Natvig D."/>
            <person name="Lalanne C."/>
            <person name="Gautier V."/>
            <person name="Ament-Velasquez S.L."/>
            <person name="Kruys A."/>
            <person name="Hutchinson M.I."/>
            <person name="Powell A.J."/>
            <person name="Barry K."/>
            <person name="Miller A.N."/>
            <person name="Grigoriev I.V."/>
            <person name="Debuchy R."/>
            <person name="Gladieux P."/>
            <person name="Thoren M.H."/>
            <person name="Johannesson H."/>
        </authorList>
    </citation>
    <scope>NUCLEOTIDE SEQUENCE</scope>
    <source>
        <strain evidence="5">CBS 990.96</strain>
    </source>
</reference>
<dbReference type="PROSITE" id="PS50206">
    <property type="entry name" value="RHODANESE_3"/>
    <property type="match status" value="1"/>
</dbReference>
<dbReference type="InterPro" id="IPR011032">
    <property type="entry name" value="GroES-like_sf"/>
</dbReference>
<dbReference type="InterPro" id="IPR041694">
    <property type="entry name" value="ADH_N_2"/>
</dbReference>
<evidence type="ECO:0000313" key="6">
    <source>
        <dbReference type="Proteomes" id="UP001301958"/>
    </source>
</evidence>
<dbReference type="GO" id="GO:0016628">
    <property type="term" value="F:oxidoreductase activity, acting on the CH-CH group of donors, NAD or NADP as acceptor"/>
    <property type="evidence" value="ECO:0007669"/>
    <property type="project" value="InterPro"/>
</dbReference>
<dbReference type="SUPFAM" id="SSF50129">
    <property type="entry name" value="GroES-like"/>
    <property type="match status" value="1"/>
</dbReference>
<evidence type="ECO:0000256" key="1">
    <source>
        <dbReference type="ARBA" id="ARBA00023002"/>
    </source>
</evidence>
<dbReference type="PANTHER" id="PTHR43205:SF42">
    <property type="entry name" value="ALCOHOL DEHYDROGENASE, ZINC-CONTAINING (AFU_ORTHOLOGUE AFUA_7G04530)"/>
    <property type="match status" value="1"/>
</dbReference>
<dbReference type="Pfam" id="PF16884">
    <property type="entry name" value="ADH_N_2"/>
    <property type="match status" value="1"/>
</dbReference>
<feature type="domain" description="Rhodanese" evidence="4">
    <location>
        <begin position="145"/>
        <end position="201"/>
    </location>
</feature>
<protein>
    <recommendedName>
        <fullName evidence="2">Dehydrogenase FUB6</fullName>
    </recommendedName>
    <alternativeName>
        <fullName evidence="3">Fusaric acid biosynthesis protein 6</fullName>
    </alternativeName>
</protein>
<name>A0AAN7BFE7_9PEZI</name>
<keyword evidence="1" id="KW-0560">Oxidoreductase</keyword>
<dbReference type="Proteomes" id="UP001301958">
    <property type="component" value="Unassembled WGS sequence"/>
</dbReference>
<evidence type="ECO:0000256" key="2">
    <source>
        <dbReference type="ARBA" id="ARBA00069006"/>
    </source>
</evidence>